<dbReference type="RefSeq" id="WP_015756278.1">
    <property type="nucleotide sequence ID" value="NC_013216.1"/>
</dbReference>
<proteinExistence type="predicted"/>
<protein>
    <submittedName>
        <fullName evidence="1">Uncharacterized protein</fullName>
    </submittedName>
</protein>
<dbReference type="HOGENOM" id="CLU_2568225_0_0_9"/>
<dbReference type="AlphaFoldDB" id="C8W1B4"/>
<organism evidence="1 2">
    <name type="scientific">Desulfofarcimen acetoxidans (strain ATCC 49208 / DSM 771 / KCTC 5769 / VKM B-1644 / 5575)</name>
    <name type="common">Desulfotomaculum acetoxidans</name>
    <dbReference type="NCBI Taxonomy" id="485916"/>
    <lineage>
        <taxon>Bacteria</taxon>
        <taxon>Bacillati</taxon>
        <taxon>Bacillota</taxon>
        <taxon>Clostridia</taxon>
        <taxon>Eubacteriales</taxon>
        <taxon>Peptococcaceae</taxon>
        <taxon>Desulfofarcimen</taxon>
    </lineage>
</organism>
<reference evidence="1 2" key="1">
    <citation type="journal article" date="2009" name="Stand. Genomic Sci.">
        <title>Complete genome sequence of Desulfotomaculum acetoxidans type strain (5575).</title>
        <authorList>
            <person name="Spring S."/>
            <person name="Lapidus A."/>
            <person name="Schroder M."/>
            <person name="Gleim D."/>
            <person name="Sims D."/>
            <person name="Meincke L."/>
            <person name="Glavina Del Rio T."/>
            <person name="Tice H."/>
            <person name="Copeland A."/>
            <person name="Cheng J.F."/>
            <person name="Lucas S."/>
            <person name="Chen F."/>
            <person name="Nolan M."/>
            <person name="Bruce D."/>
            <person name="Goodwin L."/>
            <person name="Pitluck S."/>
            <person name="Ivanova N."/>
            <person name="Mavromatis K."/>
            <person name="Mikhailova N."/>
            <person name="Pati A."/>
            <person name="Chen A."/>
            <person name="Palaniappan K."/>
            <person name="Land M."/>
            <person name="Hauser L."/>
            <person name="Chang Y.J."/>
            <person name="Jeffries C.D."/>
            <person name="Chain P."/>
            <person name="Saunders E."/>
            <person name="Brettin T."/>
            <person name="Detter J.C."/>
            <person name="Goker M."/>
            <person name="Bristow J."/>
            <person name="Eisen J.A."/>
            <person name="Markowitz V."/>
            <person name="Hugenholtz P."/>
            <person name="Kyrpides N.C."/>
            <person name="Klenk H.P."/>
            <person name="Han C."/>
        </authorList>
    </citation>
    <scope>NUCLEOTIDE SEQUENCE [LARGE SCALE GENOMIC DNA]</scope>
    <source>
        <strain evidence="2">ATCC 49208 / DSM 771 / VKM B-1644</strain>
    </source>
</reference>
<dbReference type="Proteomes" id="UP000002217">
    <property type="component" value="Chromosome"/>
</dbReference>
<gene>
    <name evidence="1" type="ordered locus">Dtox_0640</name>
</gene>
<keyword evidence="2" id="KW-1185">Reference proteome</keyword>
<name>C8W1B4_DESAS</name>
<dbReference type="STRING" id="485916.Dtox_0640"/>
<evidence type="ECO:0000313" key="2">
    <source>
        <dbReference type="Proteomes" id="UP000002217"/>
    </source>
</evidence>
<dbReference type="KEGG" id="dae:Dtox_0640"/>
<sequence>MINGKTWASGLLFSNESLRPEQKINITQGNELDLSAFADDSFDITLLLGPLQKQECRCVLETKTIAGLRQSVQWLKERDWL</sequence>
<evidence type="ECO:0000313" key="1">
    <source>
        <dbReference type="EMBL" id="ACV61559.1"/>
    </source>
</evidence>
<accession>C8W1B4</accession>
<dbReference type="EMBL" id="CP001720">
    <property type="protein sequence ID" value="ACV61559.1"/>
    <property type="molecule type" value="Genomic_DNA"/>
</dbReference>